<evidence type="ECO:0000256" key="6">
    <source>
        <dbReference type="RuleBase" id="RU363032"/>
    </source>
</evidence>
<accession>A0A136PN99</accession>
<evidence type="ECO:0000256" key="4">
    <source>
        <dbReference type="ARBA" id="ARBA00022989"/>
    </source>
</evidence>
<keyword evidence="9" id="KW-1185">Reference proteome</keyword>
<dbReference type="EMBL" id="LRQV01000094">
    <property type="protein sequence ID" value="KXK59848.1"/>
    <property type="molecule type" value="Genomic_DNA"/>
</dbReference>
<feature type="transmembrane region" description="Helical" evidence="6">
    <location>
        <begin position="146"/>
        <end position="168"/>
    </location>
</feature>
<sequence length="240" mass="24411">MSAIEQAVVWLNDPLNWTNPGGIMDRLGEHLSMSAAAVALGCLVAWPLGLWLGHSGRGGGLVLLVSNVTLAVPTLALLTILPLTFLGFGRPAVVVALAVFAVPPLLANAYTGVRQVDPETRDAARGMGLSGGQVLRRVELPLAVPYLAAGFRTATVQVIATAALATFVNGGGLGEIIRSGFGLSIAAGGGQILAGGLLVAGLALLAEVLLAGAERLVTPRPLRPARRRAARRAGNAVTGG</sequence>
<dbReference type="CDD" id="cd06261">
    <property type="entry name" value="TM_PBP2"/>
    <property type="match status" value="1"/>
</dbReference>
<dbReference type="PANTHER" id="PTHR30177">
    <property type="entry name" value="GLYCINE BETAINE/L-PROLINE TRANSPORT SYSTEM PERMEASE PROTEIN PROW"/>
    <property type="match status" value="1"/>
</dbReference>
<dbReference type="InterPro" id="IPR000515">
    <property type="entry name" value="MetI-like"/>
</dbReference>
<gene>
    <name evidence="8" type="ORF">AWW66_21940</name>
</gene>
<evidence type="ECO:0000256" key="5">
    <source>
        <dbReference type="ARBA" id="ARBA00023136"/>
    </source>
</evidence>
<keyword evidence="5 6" id="KW-0472">Membrane</keyword>
<dbReference type="GO" id="GO:0055085">
    <property type="term" value="P:transmembrane transport"/>
    <property type="evidence" value="ECO:0007669"/>
    <property type="project" value="InterPro"/>
</dbReference>
<dbReference type="InterPro" id="IPR035906">
    <property type="entry name" value="MetI-like_sf"/>
</dbReference>
<feature type="transmembrane region" description="Helical" evidence="6">
    <location>
        <begin position="92"/>
        <end position="111"/>
    </location>
</feature>
<dbReference type="PANTHER" id="PTHR30177:SF33">
    <property type="entry name" value="POSSIBLE OSMOPROTECTANT (GLYCINE BETAINE_CARNITINE_CHOLINE_L-PROLINE) TRANSPORT INTEGRAL MEMBRANE PROTEIN ABC TRANSPORTER PROZ"/>
    <property type="match status" value="1"/>
</dbReference>
<feature type="transmembrane region" description="Helical" evidence="6">
    <location>
        <begin position="60"/>
        <end position="86"/>
    </location>
</feature>
<feature type="transmembrane region" description="Helical" evidence="6">
    <location>
        <begin position="188"/>
        <end position="213"/>
    </location>
</feature>
<evidence type="ECO:0000256" key="2">
    <source>
        <dbReference type="ARBA" id="ARBA00022448"/>
    </source>
</evidence>
<dbReference type="SUPFAM" id="SSF161098">
    <property type="entry name" value="MetI-like"/>
    <property type="match status" value="1"/>
</dbReference>
<evidence type="ECO:0000313" key="8">
    <source>
        <dbReference type="EMBL" id="KXK59848.1"/>
    </source>
</evidence>
<comment type="subcellular location">
    <subcellularLocation>
        <location evidence="6">Cell membrane</location>
        <topology evidence="6">Multi-pass membrane protein</topology>
    </subcellularLocation>
    <subcellularLocation>
        <location evidence="1">Membrane</location>
        <topology evidence="1">Multi-pass membrane protein</topology>
    </subcellularLocation>
</comment>
<evidence type="ECO:0000259" key="7">
    <source>
        <dbReference type="PROSITE" id="PS50928"/>
    </source>
</evidence>
<dbReference type="OrthoDB" id="5244012at2"/>
<keyword evidence="4 6" id="KW-1133">Transmembrane helix</keyword>
<dbReference type="RefSeq" id="WP_067369669.1">
    <property type="nucleotide sequence ID" value="NZ_JBIUBN010000008.1"/>
</dbReference>
<dbReference type="Pfam" id="PF00528">
    <property type="entry name" value="BPD_transp_1"/>
    <property type="match status" value="1"/>
</dbReference>
<dbReference type="Proteomes" id="UP000070620">
    <property type="component" value="Unassembled WGS sequence"/>
</dbReference>
<proteinExistence type="inferred from homology"/>
<keyword evidence="3 6" id="KW-0812">Transmembrane</keyword>
<name>A0A136PN99_9ACTN</name>
<evidence type="ECO:0000256" key="3">
    <source>
        <dbReference type="ARBA" id="ARBA00022692"/>
    </source>
</evidence>
<evidence type="ECO:0000256" key="1">
    <source>
        <dbReference type="ARBA" id="ARBA00004141"/>
    </source>
</evidence>
<organism evidence="8 9">
    <name type="scientific">Micromonospora rosaria</name>
    <dbReference type="NCBI Taxonomy" id="47874"/>
    <lineage>
        <taxon>Bacteria</taxon>
        <taxon>Bacillati</taxon>
        <taxon>Actinomycetota</taxon>
        <taxon>Actinomycetes</taxon>
        <taxon>Micromonosporales</taxon>
        <taxon>Micromonosporaceae</taxon>
        <taxon>Micromonospora</taxon>
    </lineage>
</organism>
<dbReference type="PROSITE" id="PS50928">
    <property type="entry name" value="ABC_TM1"/>
    <property type="match status" value="1"/>
</dbReference>
<comment type="caution">
    <text evidence="8">The sequence shown here is derived from an EMBL/GenBank/DDBJ whole genome shotgun (WGS) entry which is preliminary data.</text>
</comment>
<comment type="similarity">
    <text evidence="6">Belongs to the binding-protein-dependent transport system permease family.</text>
</comment>
<keyword evidence="2 6" id="KW-0813">Transport</keyword>
<feature type="domain" description="ABC transmembrane type-1" evidence="7">
    <location>
        <begin position="27"/>
        <end position="210"/>
    </location>
</feature>
<feature type="transmembrane region" description="Helical" evidence="6">
    <location>
        <begin position="31"/>
        <end position="53"/>
    </location>
</feature>
<dbReference type="GO" id="GO:0031460">
    <property type="term" value="P:glycine betaine transport"/>
    <property type="evidence" value="ECO:0007669"/>
    <property type="project" value="TreeGrafter"/>
</dbReference>
<dbReference type="InterPro" id="IPR051204">
    <property type="entry name" value="ABC_transp_perm/SBD"/>
</dbReference>
<reference evidence="8 9" key="1">
    <citation type="submission" date="2016-01" db="EMBL/GenBank/DDBJ databases">
        <title>Whole genome sequence and analysis of Micromonospora rosaria DSM 803, which can produce antibacterial substance rosamicin.</title>
        <authorList>
            <person name="Yang H."/>
            <person name="He X."/>
            <person name="Zhu D."/>
        </authorList>
    </citation>
    <scope>NUCLEOTIDE SEQUENCE [LARGE SCALE GENOMIC DNA]</scope>
    <source>
        <strain evidence="8 9">DSM 803</strain>
    </source>
</reference>
<dbReference type="Gene3D" id="1.10.3720.10">
    <property type="entry name" value="MetI-like"/>
    <property type="match status" value="1"/>
</dbReference>
<evidence type="ECO:0000313" key="9">
    <source>
        <dbReference type="Proteomes" id="UP000070620"/>
    </source>
</evidence>
<dbReference type="GO" id="GO:0005886">
    <property type="term" value="C:plasma membrane"/>
    <property type="evidence" value="ECO:0007669"/>
    <property type="project" value="UniProtKB-SubCell"/>
</dbReference>
<dbReference type="AlphaFoldDB" id="A0A136PN99"/>
<protein>
    <submittedName>
        <fullName evidence="8">ABC transporter permease</fullName>
    </submittedName>
</protein>